<evidence type="ECO:0000313" key="8">
    <source>
        <dbReference type="Proteomes" id="UP000319908"/>
    </source>
</evidence>
<feature type="chain" id="PRO_5023115291" evidence="5">
    <location>
        <begin position="32"/>
        <end position="489"/>
    </location>
</feature>
<dbReference type="EC" id="3.1.6.6" evidence="7"/>
<keyword evidence="3 7" id="KW-0378">Hydrolase</keyword>
<evidence type="ECO:0000256" key="2">
    <source>
        <dbReference type="ARBA" id="ARBA00022723"/>
    </source>
</evidence>
<dbReference type="EMBL" id="SJPU01000003">
    <property type="protein sequence ID" value="TWU11095.1"/>
    <property type="molecule type" value="Genomic_DNA"/>
</dbReference>
<dbReference type="PANTHER" id="PTHR42693:SF53">
    <property type="entry name" value="ENDO-4-O-SULFATASE"/>
    <property type="match status" value="1"/>
</dbReference>
<keyword evidence="2" id="KW-0479">Metal-binding</keyword>
<keyword evidence="8" id="KW-1185">Reference proteome</keyword>
<evidence type="ECO:0000313" key="7">
    <source>
        <dbReference type="EMBL" id="TWU11095.1"/>
    </source>
</evidence>
<feature type="signal peptide" evidence="5">
    <location>
        <begin position="1"/>
        <end position="31"/>
    </location>
</feature>
<dbReference type="Gene3D" id="3.30.1120.10">
    <property type="match status" value="1"/>
</dbReference>
<accession>A0A5C6BFY5</accession>
<dbReference type="InterPro" id="IPR024607">
    <property type="entry name" value="Sulfatase_CS"/>
</dbReference>
<gene>
    <name evidence="7" type="primary">betC_17</name>
    <name evidence="7" type="ORF">Poly21_50020</name>
</gene>
<keyword evidence="5" id="KW-0732">Signal</keyword>
<comment type="caution">
    <text evidence="7">The sequence shown here is derived from an EMBL/GenBank/DDBJ whole genome shotgun (WGS) entry which is preliminary data.</text>
</comment>
<dbReference type="GO" id="GO:0047753">
    <property type="term" value="F:choline-sulfatase activity"/>
    <property type="evidence" value="ECO:0007669"/>
    <property type="project" value="UniProtKB-EC"/>
</dbReference>
<dbReference type="Gene3D" id="3.40.720.10">
    <property type="entry name" value="Alkaline Phosphatase, subunit A"/>
    <property type="match status" value="1"/>
</dbReference>
<reference evidence="7 8" key="1">
    <citation type="journal article" date="2020" name="Antonie Van Leeuwenhoek">
        <title>Rhodopirellula heiligendammensis sp. nov., Rhodopirellula pilleata sp. nov., and Rhodopirellula solitaria sp. nov. isolated from natural or artificial marine surfaces in Northern Germany and California, USA, and emended description of the genus Rhodopirellula.</title>
        <authorList>
            <person name="Kallscheuer N."/>
            <person name="Wiegand S."/>
            <person name="Jogler M."/>
            <person name="Boedeker C."/>
            <person name="Peeters S.H."/>
            <person name="Rast P."/>
            <person name="Heuer A."/>
            <person name="Jetten M.S.M."/>
            <person name="Rohde M."/>
            <person name="Jogler C."/>
        </authorList>
    </citation>
    <scope>NUCLEOTIDE SEQUENCE [LARGE SCALE GENOMIC DNA]</scope>
    <source>
        <strain evidence="7 8">Poly21</strain>
    </source>
</reference>
<dbReference type="Pfam" id="PF00884">
    <property type="entry name" value="Sulfatase"/>
    <property type="match status" value="1"/>
</dbReference>
<evidence type="ECO:0000256" key="1">
    <source>
        <dbReference type="ARBA" id="ARBA00008779"/>
    </source>
</evidence>
<evidence type="ECO:0000259" key="6">
    <source>
        <dbReference type="Pfam" id="PF00884"/>
    </source>
</evidence>
<keyword evidence="4" id="KW-0106">Calcium</keyword>
<organism evidence="7 8">
    <name type="scientific">Allorhodopirellula heiligendammensis</name>
    <dbReference type="NCBI Taxonomy" id="2714739"/>
    <lineage>
        <taxon>Bacteria</taxon>
        <taxon>Pseudomonadati</taxon>
        <taxon>Planctomycetota</taxon>
        <taxon>Planctomycetia</taxon>
        <taxon>Pirellulales</taxon>
        <taxon>Pirellulaceae</taxon>
        <taxon>Allorhodopirellula</taxon>
    </lineage>
</organism>
<sequence length="489" mass="53744">MLSNQTHALFHRLLYMIVVLCGSAAVPCCHGDETVASTPHVAPPAHVVLVMSDDQGWGQTGYYNHPILKTPHLDAMAANGLRLDRFYAGGPVCSPTRASVLTGRTHDRTGVLSHGDALRHQEKTLPQAMQNAGYATGHFGKWHLNGLRGAGAPILASDTHHPGTFGFDEWLSVTNFFDLNPILSRQGEFEDFRGDSSEIIVAEALDFIGRQQQSNHPSFTVIWYGSPHSPFLANPDDTKGFDHLNANGQQHHGELVAMDRSIGTLRAGLRELGIADNTLVWFNSDNGGLPGVGADSVGGLRGFKGSVYEGGLRVPGIVEWPAGIKPRISEYPSGVVDIFPTLAELVGIPSDRMGLPVDGISLVPLFTSDLTRREKPLPFQYNDKTVLIDNDDKLILNRKTGRLELYDLDADPHESTNLASSQPERASALQQQTIELSKSIARSATGKDYPEGQLLKEKPSRRYWVQDPAYQPYLDRLFARPEYQRESQR</sequence>
<dbReference type="InterPro" id="IPR017850">
    <property type="entry name" value="Alkaline_phosphatase_core_sf"/>
</dbReference>
<dbReference type="GO" id="GO:0046872">
    <property type="term" value="F:metal ion binding"/>
    <property type="evidence" value="ECO:0007669"/>
    <property type="project" value="UniProtKB-KW"/>
</dbReference>
<protein>
    <submittedName>
        <fullName evidence="7">Choline-sulfatase</fullName>
        <ecNumber evidence="7">3.1.6.6</ecNumber>
    </submittedName>
</protein>
<dbReference type="RefSeq" id="WP_302120301.1">
    <property type="nucleotide sequence ID" value="NZ_SJPU01000003.1"/>
</dbReference>
<comment type="similarity">
    <text evidence="1">Belongs to the sulfatase family.</text>
</comment>
<evidence type="ECO:0000256" key="5">
    <source>
        <dbReference type="SAM" id="SignalP"/>
    </source>
</evidence>
<dbReference type="PROSITE" id="PS00523">
    <property type="entry name" value="SULFATASE_1"/>
    <property type="match status" value="1"/>
</dbReference>
<dbReference type="GO" id="GO:0004065">
    <property type="term" value="F:arylsulfatase activity"/>
    <property type="evidence" value="ECO:0007669"/>
    <property type="project" value="TreeGrafter"/>
</dbReference>
<dbReference type="InterPro" id="IPR000917">
    <property type="entry name" value="Sulfatase_N"/>
</dbReference>
<dbReference type="Proteomes" id="UP000319908">
    <property type="component" value="Unassembled WGS sequence"/>
</dbReference>
<proteinExistence type="inferred from homology"/>
<name>A0A5C6BFY5_9BACT</name>
<feature type="domain" description="Sulfatase N-terminal" evidence="6">
    <location>
        <begin position="46"/>
        <end position="348"/>
    </location>
</feature>
<evidence type="ECO:0000256" key="4">
    <source>
        <dbReference type="ARBA" id="ARBA00022837"/>
    </source>
</evidence>
<evidence type="ECO:0000256" key="3">
    <source>
        <dbReference type="ARBA" id="ARBA00022801"/>
    </source>
</evidence>
<dbReference type="InterPro" id="IPR050738">
    <property type="entry name" value="Sulfatase"/>
</dbReference>
<dbReference type="PANTHER" id="PTHR42693">
    <property type="entry name" value="ARYLSULFATASE FAMILY MEMBER"/>
    <property type="match status" value="1"/>
</dbReference>
<dbReference type="AlphaFoldDB" id="A0A5C6BFY5"/>
<dbReference type="SUPFAM" id="SSF53649">
    <property type="entry name" value="Alkaline phosphatase-like"/>
    <property type="match status" value="1"/>
</dbReference>